<feature type="compositionally biased region" description="Polar residues" evidence="1">
    <location>
        <begin position="66"/>
        <end position="77"/>
    </location>
</feature>
<feature type="region of interest" description="Disordered" evidence="1">
    <location>
        <begin position="48"/>
        <end position="118"/>
    </location>
</feature>
<organism evidence="2 3">
    <name type="scientific">Absidia repens</name>
    <dbReference type="NCBI Taxonomy" id="90262"/>
    <lineage>
        <taxon>Eukaryota</taxon>
        <taxon>Fungi</taxon>
        <taxon>Fungi incertae sedis</taxon>
        <taxon>Mucoromycota</taxon>
        <taxon>Mucoromycotina</taxon>
        <taxon>Mucoromycetes</taxon>
        <taxon>Mucorales</taxon>
        <taxon>Cunninghamellaceae</taxon>
        <taxon>Absidia</taxon>
    </lineage>
</organism>
<sequence>MGLVDTIKRRYDLRQVDKYTKRRMSQSQFESRDRDYYNSIYVDGAYLQDRGTGYDTNSRTGDRGSGNKNGPDSSLPSSVCRPERWTLSSFLRRSSQQHPQQSLAAQQTKTSESYTMNG</sequence>
<gene>
    <name evidence="2" type="ORF">BCR42DRAFT_407239</name>
</gene>
<dbReference type="OrthoDB" id="2246002at2759"/>
<keyword evidence="3" id="KW-1185">Reference proteome</keyword>
<accession>A0A1X2IRZ4</accession>
<name>A0A1X2IRZ4_9FUNG</name>
<evidence type="ECO:0000256" key="1">
    <source>
        <dbReference type="SAM" id="MobiDB-lite"/>
    </source>
</evidence>
<proteinExistence type="predicted"/>
<dbReference type="AlphaFoldDB" id="A0A1X2IRZ4"/>
<dbReference type="EMBL" id="MCGE01000005">
    <property type="protein sequence ID" value="ORZ21291.1"/>
    <property type="molecule type" value="Genomic_DNA"/>
</dbReference>
<feature type="compositionally biased region" description="Low complexity" evidence="1">
    <location>
        <begin position="94"/>
        <end position="107"/>
    </location>
</feature>
<comment type="caution">
    <text evidence="2">The sequence shown here is derived from an EMBL/GenBank/DDBJ whole genome shotgun (WGS) entry which is preliminary data.</text>
</comment>
<protein>
    <submittedName>
        <fullName evidence="2">Uncharacterized protein</fullName>
    </submittedName>
</protein>
<evidence type="ECO:0000313" key="2">
    <source>
        <dbReference type="EMBL" id="ORZ21291.1"/>
    </source>
</evidence>
<dbReference type="Proteomes" id="UP000193560">
    <property type="component" value="Unassembled WGS sequence"/>
</dbReference>
<reference evidence="2 3" key="1">
    <citation type="submission" date="2016-07" db="EMBL/GenBank/DDBJ databases">
        <title>Pervasive Adenine N6-methylation of Active Genes in Fungi.</title>
        <authorList>
            <consortium name="DOE Joint Genome Institute"/>
            <person name="Mondo S.J."/>
            <person name="Dannebaum R.O."/>
            <person name="Kuo R.C."/>
            <person name="Labutti K."/>
            <person name="Haridas S."/>
            <person name="Kuo A."/>
            <person name="Salamov A."/>
            <person name="Ahrendt S.R."/>
            <person name="Lipzen A."/>
            <person name="Sullivan W."/>
            <person name="Andreopoulos W.B."/>
            <person name="Clum A."/>
            <person name="Lindquist E."/>
            <person name="Daum C."/>
            <person name="Ramamoorthy G.K."/>
            <person name="Gryganskyi A."/>
            <person name="Culley D."/>
            <person name="Magnuson J.K."/>
            <person name="James T.Y."/>
            <person name="O'Malley M.A."/>
            <person name="Stajich J.E."/>
            <person name="Spatafora J.W."/>
            <person name="Visel A."/>
            <person name="Grigoriev I.V."/>
        </authorList>
    </citation>
    <scope>NUCLEOTIDE SEQUENCE [LARGE SCALE GENOMIC DNA]</scope>
    <source>
        <strain evidence="2 3">NRRL 1336</strain>
    </source>
</reference>
<evidence type="ECO:0000313" key="3">
    <source>
        <dbReference type="Proteomes" id="UP000193560"/>
    </source>
</evidence>
<feature type="compositionally biased region" description="Polar residues" evidence="1">
    <location>
        <begin position="108"/>
        <end position="118"/>
    </location>
</feature>